<dbReference type="Pfam" id="PF08434">
    <property type="entry name" value="CLCA"/>
    <property type="match status" value="1"/>
</dbReference>
<dbReference type="EC" id="3.2.1.14" evidence="2"/>
<evidence type="ECO:0000259" key="5">
    <source>
        <dbReference type="PROSITE" id="PS50234"/>
    </source>
</evidence>
<keyword evidence="4" id="KW-0732">Signal</keyword>
<protein>
    <recommendedName>
        <fullName evidence="2">chitinase</fullName>
        <ecNumber evidence="2">3.2.1.14</ecNumber>
    </recommendedName>
</protein>
<dbReference type="InterPro" id="IPR013642">
    <property type="entry name" value="CLCA_N"/>
</dbReference>
<evidence type="ECO:0000256" key="1">
    <source>
        <dbReference type="ARBA" id="ARBA00000822"/>
    </source>
</evidence>
<dbReference type="SUPFAM" id="SSF57625">
    <property type="entry name" value="Invertebrate chitin-binding proteins"/>
    <property type="match status" value="2"/>
</dbReference>
<dbReference type="NCBIfam" id="NF041940">
    <property type="entry name" value="choice_anch_X"/>
    <property type="match status" value="1"/>
</dbReference>
<sequence>MLNILLLLVPLLVFADASMITLANNRYEGLVIAINPEIAEDPKIIDGIKSIMTDASSVLFKATDNRAYFGEITILVPEKWTTGTYKAARNESYGKAGILVASANPKHGDEPYTMQYGECGEPGEYIHITPDFILNDDVIENYGPKGKTMIHEWAHFRWGVFDESATEGYDPFYYASESQNPEATRCPVSLKGTNVVIVNDNETRDCQYNGDTNWLPEDGCVFIVDSEQPEILNASLMSHQYLDQVLAFCHSDENDPVNLHNHEAPNEHNRLCNQRSVWDVMLSSVDFKNKANLPQVGFVNPQPTFKVIQPKTPRYVLVLDTSGSMNGINYDSMMTASSSFISYYVPDKSAVGIVEFNYDAQELCPLIMINSEADRNNLLNRLPSPPGGSTAIGRGILKGIETMTDFGDSSGGHLIVLTDGQENVAPYINEVREDPTFKSANVIVDSVFFGTSASVDLQKLSDETGGRTTSPNDLKSLIEAFQTLSENNDGDIQDKQFQIFSGSHFMNAHDFTSGMVVLDSTVGKNTLFGISWSQYPYAPDVVITSPTGEKYCSTPRPHCDSTGVSENINIKTINFQIPGVAKAGNWIYEIRTDTHSMTVNVLVTSQAADKDVPPIVVESSISSSDVSSGSPLVVNAKVSMGYEPILKALVTAKITSTDTGAVHMLDLYDGGSAPDVRKNDGIYSRYVTEFSNTGRYSVQVSVQGFGNNISAAGPALSPGSPAAFNFGHVDSKGNIVLNPAAHEHVTSSKQSGTTTTDIDPFTRIDTAGAFFFSETASADSSDLFPPSRVIDLTVKQVDALDVSQGVLLTFTSPGDDYDAGTANSYEIRYTYGSPSSLSKSFTAQNPVKSGNLISGDLTHPSVANSIENFVVNLTDIPTDKDLVTVAFALRATDDDNKVADVSNIAMMNLFLKPPAVSCSNEEGSPISSIPFEKKGDCKNFYQCSNGDLYTLPCKENTVFNPSIGVCDRPENVPSCSGQTLATIAPPTGSSEPPPPSCSSTDGMDLLLPIPGKCNKYYQCNAGQLIERDCPPGLVFNPDGLYCDWTYNVPGC</sequence>
<dbReference type="Pfam" id="PF01607">
    <property type="entry name" value="CBM_14"/>
    <property type="match status" value="2"/>
</dbReference>
<name>A0ABP0GW97_CLALP</name>
<proteinExistence type="predicted"/>
<dbReference type="CDD" id="cd00198">
    <property type="entry name" value="vWFA"/>
    <property type="match status" value="1"/>
</dbReference>
<keyword evidence="3" id="KW-0146">Chitin degradation</keyword>
<dbReference type="PROSITE" id="PS50940">
    <property type="entry name" value="CHIT_BIND_II"/>
    <property type="match status" value="2"/>
</dbReference>
<dbReference type="Pfam" id="PF00092">
    <property type="entry name" value="VWA"/>
    <property type="match status" value="1"/>
</dbReference>
<keyword evidence="3" id="KW-0119">Carbohydrate metabolism</keyword>
<feature type="signal peptide" evidence="4">
    <location>
        <begin position="1"/>
        <end position="17"/>
    </location>
</feature>
<dbReference type="InterPro" id="IPR036465">
    <property type="entry name" value="vWFA_dom_sf"/>
</dbReference>
<organism evidence="7 8">
    <name type="scientific">Clavelina lepadiformis</name>
    <name type="common">Light-bulb sea squirt</name>
    <name type="synonym">Ascidia lepadiformis</name>
    <dbReference type="NCBI Taxonomy" id="159417"/>
    <lineage>
        <taxon>Eukaryota</taxon>
        <taxon>Metazoa</taxon>
        <taxon>Chordata</taxon>
        <taxon>Tunicata</taxon>
        <taxon>Ascidiacea</taxon>
        <taxon>Aplousobranchia</taxon>
        <taxon>Clavelinidae</taxon>
        <taxon>Clavelina</taxon>
    </lineage>
</organism>
<feature type="domain" description="Chitin-binding type-2" evidence="6">
    <location>
        <begin position="994"/>
        <end position="1051"/>
    </location>
</feature>
<feature type="chain" id="PRO_5046145081" description="chitinase" evidence="4">
    <location>
        <begin position="18"/>
        <end position="1051"/>
    </location>
</feature>
<dbReference type="Proteomes" id="UP001642483">
    <property type="component" value="Unassembled WGS sequence"/>
</dbReference>
<feature type="domain" description="VWFA" evidence="5">
    <location>
        <begin position="314"/>
        <end position="484"/>
    </location>
</feature>
<dbReference type="SMART" id="SM00494">
    <property type="entry name" value="ChtBD2"/>
    <property type="match status" value="2"/>
</dbReference>
<evidence type="ECO:0000313" key="7">
    <source>
        <dbReference type="EMBL" id="CAK8695927.1"/>
    </source>
</evidence>
<reference evidence="7 8" key="1">
    <citation type="submission" date="2024-02" db="EMBL/GenBank/DDBJ databases">
        <authorList>
            <person name="Daric V."/>
            <person name="Darras S."/>
        </authorList>
    </citation>
    <scope>NUCLEOTIDE SEQUENCE [LARGE SCALE GENOMIC DNA]</scope>
</reference>
<dbReference type="InterPro" id="IPR002035">
    <property type="entry name" value="VWF_A"/>
</dbReference>
<comment type="catalytic activity">
    <reaction evidence="1">
        <text>Random endo-hydrolysis of N-acetyl-beta-D-glucosaminide (1-&gt;4)-beta-linkages in chitin and chitodextrins.</text>
        <dbReference type="EC" id="3.2.1.14"/>
    </reaction>
</comment>
<dbReference type="Gene3D" id="2.170.140.10">
    <property type="entry name" value="Chitin binding domain"/>
    <property type="match status" value="2"/>
</dbReference>
<dbReference type="EMBL" id="CAWYQH010000152">
    <property type="protein sequence ID" value="CAK8695927.1"/>
    <property type="molecule type" value="Genomic_DNA"/>
</dbReference>
<keyword evidence="3" id="KW-0624">Polysaccharide degradation</keyword>
<evidence type="ECO:0000256" key="2">
    <source>
        <dbReference type="ARBA" id="ARBA00012729"/>
    </source>
</evidence>
<gene>
    <name evidence="7" type="ORF">CVLEPA_LOCUS29132</name>
</gene>
<evidence type="ECO:0000313" key="8">
    <source>
        <dbReference type="Proteomes" id="UP001642483"/>
    </source>
</evidence>
<evidence type="ECO:0000259" key="6">
    <source>
        <dbReference type="PROSITE" id="PS50940"/>
    </source>
</evidence>
<accession>A0ABP0GW97</accession>
<dbReference type="Gene3D" id="3.40.50.410">
    <property type="entry name" value="von Willebrand factor, type A domain"/>
    <property type="match status" value="1"/>
</dbReference>
<dbReference type="SMART" id="SM00327">
    <property type="entry name" value="VWA"/>
    <property type="match status" value="1"/>
</dbReference>
<dbReference type="PANTHER" id="PTHR10579">
    <property type="entry name" value="CALCIUM-ACTIVATED CHLORIDE CHANNEL REGULATOR"/>
    <property type="match status" value="1"/>
</dbReference>
<feature type="domain" description="Chitin-binding type-2" evidence="6">
    <location>
        <begin position="915"/>
        <end position="977"/>
    </location>
</feature>
<comment type="caution">
    <text evidence="7">The sequence shown here is derived from an EMBL/GenBank/DDBJ whole genome shotgun (WGS) entry which is preliminary data.</text>
</comment>
<dbReference type="SUPFAM" id="SSF53300">
    <property type="entry name" value="vWA-like"/>
    <property type="match status" value="1"/>
</dbReference>
<evidence type="ECO:0000256" key="3">
    <source>
        <dbReference type="ARBA" id="ARBA00023024"/>
    </source>
</evidence>
<evidence type="ECO:0000256" key="4">
    <source>
        <dbReference type="SAM" id="SignalP"/>
    </source>
</evidence>
<dbReference type="InterPro" id="IPR002557">
    <property type="entry name" value="Chitin-bd_dom"/>
</dbReference>
<dbReference type="InterPro" id="IPR051266">
    <property type="entry name" value="CLCR"/>
</dbReference>
<dbReference type="PANTHER" id="PTHR10579:SF172">
    <property type="entry name" value="CALCIUM-ACTIVATED CHLORIDE CHANNEL REGULATOR 4 PRECURSOR-RELATED"/>
    <property type="match status" value="1"/>
</dbReference>
<dbReference type="InterPro" id="IPR036508">
    <property type="entry name" value="Chitin-bd_dom_sf"/>
</dbReference>
<keyword evidence="8" id="KW-1185">Reference proteome</keyword>
<dbReference type="PROSITE" id="PS50234">
    <property type="entry name" value="VWFA"/>
    <property type="match status" value="1"/>
</dbReference>